<organism evidence="2 3">
    <name type="scientific">Leptospira ryugenii</name>
    <dbReference type="NCBI Taxonomy" id="1917863"/>
    <lineage>
        <taxon>Bacteria</taxon>
        <taxon>Pseudomonadati</taxon>
        <taxon>Spirochaetota</taxon>
        <taxon>Spirochaetia</taxon>
        <taxon>Leptospirales</taxon>
        <taxon>Leptospiraceae</taxon>
        <taxon>Leptospira</taxon>
    </lineage>
</organism>
<comment type="caution">
    <text evidence="2">The sequence shown here is derived from an EMBL/GenBank/DDBJ whole genome shotgun (WGS) entry which is preliminary data.</text>
</comment>
<dbReference type="EMBL" id="BFBB01000008">
    <property type="protein sequence ID" value="GBF51538.1"/>
    <property type="molecule type" value="Genomic_DNA"/>
</dbReference>
<dbReference type="GO" id="GO:0046654">
    <property type="term" value="P:tetrahydrofolate biosynthetic process"/>
    <property type="evidence" value="ECO:0007669"/>
    <property type="project" value="TreeGrafter"/>
</dbReference>
<evidence type="ECO:0000259" key="1">
    <source>
        <dbReference type="PROSITE" id="PS50972"/>
    </source>
</evidence>
<keyword evidence="3" id="KW-1185">Reference proteome</keyword>
<dbReference type="SUPFAM" id="SSF51717">
    <property type="entry name" value="Dihydropteroate synthetase-like"/>
    <property type="match status" value="1"/>
</dbReference>
<name>A0A2P2E3R8_9LEPT</name>
<protein>
    <submittedName>
        <fullName evidence="2">Dihydropteroate synthase</fullName>
    </submittedName>
</protein>
<dbReference type="Proteomes" id="UP000245133">
    <property type="component" value="Unassembled WGS sequence"/>
</dbReference>
<dbReference type="Gene3D" id="3.20.20.20">
    <property type="entry name" value="Dihydropteroate synthase-like"/>
    <property type="match status" value="1"/>
</dbReference>
<reference evidence="2 3" key="1">
    <citation type="submission" date="2018-02" db="EMBL/GenBank/DDBJ databases">
        <title>Novel Leptospira species isolated from soil and water in Japan.</title>
        <authorList>
            <person name="Nakao R."/>
            <person name="Masuzawa T."/>
        </authorList>
    </citation>
    <scope>NUCLEOTIDE SEQUENCE [LARGE SCALE GENOMIC DNA]</scope>
    <source>
        <strain evidence="2 3">YH101</strain>
    </source>
</reference>
<dbReference type="InterPro" id="IPR011005">
    <property type="entry name" value="Dihydropteroate_synth-like_sf"/>
</dbReference>
<dbReference type="Pfam" id="PF00809">
    <property type="entry name" value="Pterin_bind"/>
    <property type="match status" value="1"/>
</dbReference>
<feature type="domain" description="Pterin-binding" evidence="1">
    <location>
        <begin position="1"/>
        <end position="243"/>
    </location>
</feature>
<dbReference type="PROSITE" id="PS50972">
    <property type="entry name" value="PTERIN_BINDING"/>
    <property type="match status" value="1"/>
</dbReference>
<evidence type="ECO:0000313" key="3">
    <source>
        <dbReference type="Proteomes" id="UP000245133"/>
    </source>
</evidence>
<accession>A0A2P2E3R8</accession>
<dbReference type="InterPro" id="IPR000489">
    <property type="entry name" value="Pterin-binding_dom"/>
</dbReference>
<proteinExistence type="predicted"/>
<dbReference type="PANTHER" id="PTHR20941">
    <property type="entry name" value="FOLATE SYNTHESIS PROTEINS"/>
    <property type="match status" value="1"/>
</dbReference>
<dbReference type="AlphaFoldDB" id="A0A2P2E3R8"/>
<dbReference type="GO" id="GO:0005829">
    <property type="term" value="C:cytosol"/>
    <property type="evidence" value="ECO:0007669"/>
    <property type="project" value="TreeGrafter"/>
</dbReference>
<dbReference type="PANTHER" id="PTHR20941:SF1">
    <property type="entry name" value="FOLIC ACID SYNTHESIS PROTEIN FOL1"/>
    <property type="match status" value="1"/>
</dbReference>
<dbReference type="InterPro" id="IPR045031">
    <property type="entry name" value="DHP_synth-like"/>
</dbReference>
<dbReference type="GO" id="GO:0004156">
    <property type="term" value="F:dihydropteroate synthase activity"/>
    <property type="evidence" value="ECO:0007669"/>
    <property type="project" value="TreeGrafter"/>
</dbReference>
<sequence>MEPKYALRKIEELLKDGADWIEISGQSSNVSATLVPIEEEIRRIRSILPELRKLTPQICLDSFRPEVQSVGIQEGVLVVNDISGFSDPKSKMILQPLLLQNREIKLIVMHSHTLGIARKESILTTDNILQHITAFFKERQSYLSSWGLETDRLYFDPGMGMFLGEDANLSFTALAKIDVLLEEYPNLMVSVSRKSFLGSALGGIPALEREIATLVCEQYLVEKGVPWIRTHNIKKIKQAEIILKRIKSMST</sequence>
<evidence type="ECO:0000313" key="2">
    <source>
        <dbReference type="EMBL" id="GBF51538.1"/>
    </source>
</evidence>
<gene>
    <name evidence="2" type="primary">folP</name>
    <name evidence="2" type="ORF">LPTSP4_30760</name>
</gene>